<evidence type="ECO:0000259" key="9">
    <source>
        <dbReference type="PROSITE" id="PS51669"/>
    </source>
</evidence>
<dbReference type="Pfam" id="PF04879">
    <property type="entry name" value="Molybdop_Fe4S4"/>
    <property type="match status" value="1"/>
</dbReference>
<dbReference type="Gene3D" id="3.40.50.740">
    <property type="match status" value="1"/>
</dbReference>
<dbReference type="InterPro" id="IPR006963">
    <property type="entry name" value="Mopterin_OxRdtase_4Fe-4S_dom"/>
</dbReference>
<dbReference type="PANTHER" id="PTHR43742">
    <property type="entry name" value="TRIMETHYLAMINE-N-OXIDE REDUCTASE"/>
    <property type="match status" value="1"/>
</dbReference>
<dbReference type="Gene3D" id="2.20.25.90">
    <property type="entry name" value="ADC-like domains"/>
    <property type="match status" value="1"/>
</dbReference>
<dbReference type="GO" id="GO:0016491">
    <property type="term" value="F:oxidoreductase activity"/>
    <property type="evidence" value="ECO:0007669"/>
    <property type="project" value="UniProtKB-KW"/>
</dbReference>
<name>V6F444_MAGGM</name>
<dbReference type="EMBL" id="HG794546">
    <property type="protein sequence ID" value="CDK99071.1"/>
    <property type="molecule type" value="Genomic_DNA"/>
</dbReference>
<keyword evidence="6" id="KW-0408">Iron</keyword>
<keyword evidence="7" id="KW-0411">Iron-sulfur</keyword>
<dbReference type="Gene3D" id="3.30.2070.10">
    <property type="entry name" value="Formate dehydrogenase/DMSO reductase"/>
    <property type="match status" value="1"/>
</dbReference>
<evidence type="ECO:0000256" key="8">
    <source>
        <dbReference type="SAM" id="MobiDB-lite"/>
    </source>
</evidence>
<dbReference type="GO" id="GO:0043546">
    <property type="term" value="F:molybdopterin cofactor binding"/>
    <property type="evidence" value="ECO:0007669"/>
    <property type="project" value="InterPro"/>
</dbReference>
<evidence type="ECO:0000256" key="2">
    <source>
        <dbReference type="ARBA" id="ARBA00010312"/>
    </source>
</evidence>
<dbReference type="PROSITE" id="PS51669">
    <property type="entry name" value="4FE4S_MOW_BIS_MGD"/>
    <property type="match status" value="1"/>
</dbReference>
<comment type="similarity">
    <text evidence="2">Belongs to the prokaryotic molybdopterin-containing oxidoreductase family.</text>
</comment>
<evidence type="ECO:0000256" key="7">
    <source>
        <dbReference type="ARBA" id="ARBA00023014"/>
    </source>
</evidence>
<dbReference type="SUPFAM" id="SSF53706">
    <property type="entry name" value="Formate dehydrogenase/DMSO reductase, domains 1-3"/>
    <property type="match status" value="1"/>
</dbReference>
<feature type="domain" description="4Fe-4S Mo/W bis-MGD-type" evidence="9">
    <location>
        <begin position="38"/>
        <end position="95"/>
    </location>
</feature>
<dbReference type="PROSITE" id="PS00490">
    <property type="entry name" value="MOLYBDOPTERIN_PROK_2"/>
    <property type="match status" value="1"/>
</dbReference>
<dbReference type="InterPro" id="IPR006657">
    <property type="entry name" value="MoPterin_dinucl-bd_dom"/>
</dbReference>
<dbReference type="STRING" id="1430440.MGMSRv2__1856"/>
<dbReference type="Pfam" id="PF01568">
    <property type="entry name" value="Molydop_binding"/>
    <property type="match status" value="1"/>
</dbReference>
<reference evidence="10 11" key="1">
    <citation type="journal article" date="2014" name="Genome Announc.">
        <title>Complete genome sequence of Magnetospirillum gryphiswaldense MSR-1.</title>
        <authorList>
            <person name="Wang X."/>
            <person name="Wang Q."/>
            <person name="Zhang W."/>
            <person name="Wang Y."/>
            <person name="Li L."/>
            <person name="Wen T."/>
            <person name="Zhang T."/>
            <person name="Zhang Y."/>
            <person name="Xu J."/>
            <person name="Hu J."/>
            <person name="Li S."/>
            <person name="Liu L."/>
            <person name="Liu J."/>
            <person name="Jiang W."/>
            <person name="Tian J."/>
            <person name="Li Y."/>
            <person name="Schuler D."/>
            <person name="Wang L."/>
            <person name="Li J."/>
        </authorList>
    </citation>
    <scope>NUCLEOTIDE SEQUENCE [LARGE SCALE GENOMIC DNA]</scope>
    <source>
        <strain evidence="11">DSM 6361 / JCM 21280 / NBRC 15271 / MSR-1</strain>
    </source>
</reference>
<dbReference type="KEGG" id="mgy:MGMSRv2__1856"/>
<dbReference type="InterPro" id="IPR009010">
    <property type="entry name" value="Asp_de-COase-like_dom_sf"/>
</dbReference>
<dbReference type="Gene3D" id="2.40.40.20">
    <property type="match status" value="1"/>
</dbReference>
<keyword evidence="5" id="KW-0560">Oxidoreductase</keyword>
<evidence type="ECO:0000256" key="1">
    <source>
        <dbReference type="ARBA" id="ARBA00001942"/>
    </source>
</evidence>
<comment type="cofactor">
    <cofactor evidence="1">
        <name>Mo-bis(molybdopterin guanine dinucleotide)</name>
        <dbReference type="ChEBI" id="CHEBI:60539"/>
    </cofactor>
</comment>
<dbReference type="eggNOG" id="COG0243">
    <property type="taxonomic scope" value="Bacteria"/>
</dbReference>
<proteinExistence type="inferred from homology"/>
<dbReference type="GO" id="GO:0046872">
    <property type="term" value="F:metal ion binding"/>
    <property type="evidence" value="ECO:0007669"/>
    <property type="project" value="UniProtKB-KW"/>
</dbReference>
<dbReference type="Gene3D" id="3.40.228.10">
    <property type="entry name" value="Dimethylsulfoxide Reductase, domain 2"/>
    <property type="match status" value="1"/>
</dbReference>
<protein>
    <submittedName>
        <fullName evidence="10">Molybdopterin oxidoreductase</fullName>
    </submittedName>
</protein>
<evidence type="ECO:0000256" key="3">
    <source>
        <dbReference type="ARBA" id="ARBA00022505"/>
    </source>
</evidence>
<dbReference type="HOGENOM" id="CLU_000422_13_3_5"/>
<dbReference type="GO" id="GO:0051536">
    <property type="term" value="F:iron-sulfur cluster binding"/>
    <property type="evidence" value="ECO:0007669"/>
    <property type="project" value="UniProtKB-KW"/>
</dbReference>
<dbReference type="SMART" id="SM00926">
    <property type="entry name" value="Molybdop_Fe4S4"/>
    <property type="match status" value="1"/>
</dbReference>
<evidence type="ECO:0000313" key="10">
    <source>
        <dbReference type="EMBL" id="CDK99071.1"/>
    </source>
</evidence>
<dbReference type="Pfam" id="PF00384">
    <property type="entry name" value="Molybdopterin"/>
    <property type="match status" value="1"/>
</dbReference>
<dbReference type="CDD" id="cd02786">
    <property type="entry name" value="MopB_CT_3"/>
    <property type="match status" value="1"/>
</dbReference>
<feature type="region of interest" description="Disordered" evidence="8">
    <location>
        <begin position="1"/>
        <end position="20"/>
    </location>
</feature>
<dbReference type="AlphaFoldDB" id="V6F444"/>
<dbReference type="PANTHER" id="PTHR43742:SF6">
    <property type="entry name" value="OXIDOREDUCTASE YYAE-RELATED"/>
    <property type="match status" value="1"/>
</dbReference>
<evidence type="ECO:0000256" key="4">
    <source>
        <dbReference type="ARBA" id="ARBA00022723"/>
    </source>
</evidence>
<dbReference type="SUPFAM" id="SSF50692">
    <property type="entry name" value="ADC-like"/>
    <property type="match status" value="1"/>
</dbReference>
<dbReference type="InterPro" id="IPR006655">
    <property type="entry name" value="Mopterin_OxRdtase_prok_CS"/>
</dbReference>
<organism evidence="10 11">
    <name type="scientific">Magnetospirillum gryphiswaldense (strain DSM 6361 / JCM 21280 / NBRC 15271 / MSR-1)</name>
    <dbReference type="NCBI Taxonomy" id="431944"/>
    <lineage>
        <taxon>Bacteria</taxon>
        <taxon>Pseudomonadati</taxon>
        <taxon>Pseudomonadota</taxon>
        <taxon>Alphaproteobacteria</taxon>
        <taxon>Rhodospirillales</taxon>
        <taxon>Rhodospirillaceae</taxon>
        <taxon>Magnetospirillum</taxon>
    </lineage>
</organism>
<keyword evidence="4" id="KW-0479">Metal-binding</keyword>
<keyword evidence="3" id="KW-0500">Molybdenum</keyword>
<sequence length="723" mass="77232">MSRNNTITKRGRKGSAKGVGTRAGGVAARARLGYCAPMLSLPSVCPHDCPSACPVDVEVGQDGRVGRLHGGKMPYTEGVICAKVARYAERIHHPDRVTQPLRRVGDKGSGRFAPISWDEAVDEIAHRFRLAADTHGPEAVWPYVYGGSMGLLQMGAANRLRREMGYSRQGLTICASIASAGWMAGVGAKRSVDSREMAKSELIVIWGANPAATQVHLMGLMARARKSHGAKVVVVDPYRTPTAEKADLHLMLRPGTDAALACAVMHVLFRDDLIDAAYVARMGDGTEALRAHVATRGPAWAAAITGLEATTIEAFARHYGTTKRSLIRLGYGMSRSRNGAVSLHAVSCLPVLTGAWQYEGGGATQSLSGGFVLDRTLMDGLDLPASDARQLDMSRIGAILTNEADALMGGPPVTAMLVQNSNPANVAPDTAKVWRGLARDDLFLAVHEQMMTQTARFADLVLPATTFVEHADLYTAYGHTFLQVAKPVIAPVGEARSNHWLINQLARRLGATHASFALDEWQLIDACLHASNLPSAEEAHKARWLDCALPFDKAHFLDGFGHGGKFRFAADWSAIGPDHAGLPSLPDHLDNIETTDAEHPFRLITPPSRHFLNSTFAETPTSRRLAGRPTALVHAEDAGRLGVTDGNVIRLGNARGSVLVHAQVTDGIAKGVVAVEGIWPDECFIEGMGINSLIGADAVPPNGGAAFHDCAVWIRPNASGENA</sequence>
<keyword evidence="11" id="KW-1185">Reference proteome</keyword>
<dbReference type="InterPro" id="IPR050612">
    <property type="entry name" value="Prok_Mopterin_Oxidored"/>
</dbReference>
<dbReference type="Proteomes" id="UP000018922">
    <property type="component" value="Chromosome I"/>
</dbReference>
<accession>V6F444</accession>
<evidence type="ECO:0000256" key="5">
    <source>
        <dbReference type="ARBA" id="ARBA00023002"/>
    </source>
</evidence>
<gene>
    <name evidence="10" type="ordered locus">MGMSRv2__1856</name>
</gene>
<dbReference type="InterPro" id="IPR037920">
    <property type="entry name" value="YoaE_C"/>
</dbReference>
<dbReference type="InterPro" id="IPR006656">
    <property type="entry name" value="Mopterin_OxRdtase"/>
</dbReference>
<evidence type="ECO:0000313" key="11">
    <source>
        <dbReference type="Proteomes" id="UP000018922"/>
    </source>
</evidence>
<dbReference type="CDD" id="cd02766">
    <property type="entry name" value="MopB_3"/>
    <property type="match status" value="1"/>
</dbReference>
<evidence type="ECO:0000256" key="6">
    <source>
        <dbReference type="ARBA" id="ARBA00023004"/>
    </source>
</evidence>